<dbReference type="SUPFAM" id="SSF53756">
    <property type="entry name" value="UDP-Glycosyltransferase/glycogen phosphorylase"/>
    <property type="match status" value="1"/>
</dbReference>
<sequence>MAKIFMSMSGEGRGHATRVRSLVERMRDRHEITLFAPGDAYRFLEPQYGNDPGVRLFEIPGLKFHYVEGNIRLTKTIYQGFHYQMTDLPKLVKQLVDEIQTHQPDVILTDFEPALPRAAKKCGKPYLSMTHQHFLVAYDLSILPMHLRFFAWFIGLAVPMHYTSQKETIISSFFKANLKPRWKKKGAICVGPMIRPEIRQDEFHYVSPETESEDSNHPPFLLSYLRKQAKTDVVDILKESPIPVKVYGLGEREPVGSITFHEIHPQNFVDDLLACHGVVSASGNQLLGECMYLGKPVLGIPETWHHEQLINAHFLKAMGCGDFVTLEKFHIKHLRNFLEQIEEYRTKIRETCQGNDGTDDTIAILERNIPVEIPSNVDVVGQVH</sequence>
<accession>A0A5C5X9Z4</accession>
<dbReference type="OrthoDB" id="9793805at2"/>
<name>A0A5C5X9Z4_9PLAN</name>
<evidence type="ECO:0000313" key="2">
    <source>
        <dbReference type="Proteomes" id="UP000316095"/>
    </source>
</evidence>
<dbReference type="EMBL" id="SJPG01000001">
    <property type="protein sequence ID" value="TWT59836.1"/>
    <property type="molecule type" value="Genomic_DNA"/>
</dbReference>
<evidence type="ECO:0000313" key="1">
    <source>
        <dbReference type="EMBL" id="TWT59836.1"/>
    </source>
</evidence>
<keyword evidence="2" id="KW-1185">Reference proteome</keyword>
<dbReference type="AlphaFoldDB" id="A0A5C5X9Z4"/>
<protein>
    <recommendedName>
        <fullName evidence="3">Teichoic acid biosynthesis protein</fullName>
    </recommendedName>
</protein>
<dbReference type="Pfam" id="PF13528">
    <property type="entry name" value="Glyco_trans_1_3"/>
    <property type="match status" value="1"/>
</dbReference>
<organism evidence="1 2">
    <name type="scientific">Rubinisphaera italica</name>
    <dbReference type="NCBI Taxonomy" id="2527969"/>
    <lineage>
        <taxon>Bacteria</taxon>
        <taxon>Pseudomonadati</taxon>
        <taxon>Planctomycetota</taxon>
        <taxon>Planctomycetia</taxon>
        <taxon>Planctomycetales</taxon>
        <taxon>Planctomycetaceae</taxon>
        <taxon>Rubinisphaera</taxon>
    </lineage>
</organism>
<evidence type="ECO:0008006" key="3">
    <source>
        <dbReference type="Google" id="ProtNLM"/>
    </source>
</evidence>
<reference evidence="1 2" key="1">
    <citation type="submission" date="2019-02" db="EMBL/GenBank/DDBJ databases">
        <title>Deep-cultivation of Planctomycetes and their phenomic and genomic characterization uncovers novel biology.</title>
        <authorList>
            <person name="Wiegand S."/>
            <person name="Jogler M."/>
            <person name="Boedeker C."/>
            <person name="Pinto D."/>
            <person name="Vollmers J."/>
            <person name="Rivas-Marin E."/>
            <person name="Kohn T."/>
            <person name="Peeters S.H."/>
            <person name="Heuer A."/>
            <person name="Rast P."/>
            <person name="Oberbeckmann S."/>
            <person name="Bunk B."/>
            <person name="Jeske O."/>
            <person name="Meyerdierks A."/>
            <person name="Storesund J.E."/>
            <person name="Kallscheuer N."/>
            <person name="Luecker S."/>
            <person name="Lage O.M."/>
            <person name="Pohl T."/>
            <person name="Merkel B.J."/>
            <person name="Hornburger P."/>
            <person name="Mueller R.-W."/>
            <person name="Bruemmer F."/>
            <person name="Labrenz M."/>
            <person name="Spormann A.M."/>
            <person name="Op Den Camp H."/>
            <person name="Overmann J."/>
            <person name="Amann R."/>
            <person name="Jetten M.S.M."/>
            <person name="Mascher T."/>
            <person name="Medema M.H."/>
            <person name="Devos D.P."/>
            <person name="Kaster A.-K."/>
            <person name="Ovreas L."/>
            <person name="Rohde M."/>
            <person name="Galperin M.Y."/>
            <person name="Jogler C."/>
        </authorList>
    </citation>
    <scope>NUCLEOTIDE SEQUENCE [LARGE SCALE GENOMIC DNA]</scope>
    <source>
        <strain evidence="1 2">Pan54</strain>
    </source>
</reference>
<proteinExistence type="predicted"/>
<dbReference type="RefSeq" id="WP_146502022.1">
    <property type="nucleotide sequence ID" value="NZ_SJPG01000001.1"/>
</dbReference>
<dbReference type="Gene3D" id="3.40.50.2000">
    <property type="entry name" value="Glycogen Phosphorylase B"/>
    <property type="match status" value="2"/>
</dbReference>
<comment type="caution">
    <text evidence="1">The sequence shown here is derived from an EMBL/GenBank/DDBJ whole genome shotgun (WGS) entry which is preliminary data.</text>
</comment>
<gene>
    <name evidence="1" type="ORF">Pan54_05470</name>
</gene>
<dbReference type="PANTHER" id="PTHR21015:SF22">
    <property type="entry name" value="GLYCOSYLTRANSFERASE"/>
    <property type="match status" value="1"/>
</dbReference>
<dbReference type="GO" id="GO:0016757">
    <property type="term" value="F:glycosyltransferase activity"/>
    <property type="evidence" value="ECO:0007669"/>
    <property type="project" value="TreeGrafter"/>
</dbReference>
<dbReference type="Proteomes" id="UP000316095">
    <property type="component" value="Unassembled WGS sequence"/>
</dbReference>
<dbReference type="PANTHER" id="PTHR21015">
    <property type="entry name" value="UDP-N-ACETYLGLUCOSAMINE--N-ACETYLMURAMYL-(PENTAPEPTIDE) PYROPHOSPHORYL-UNDECAPRENOL N-ACETYLGLUCOSAMINE TRANSFERASE 1"/>
    <property type="match status" value="1"/>
</dbReference>